<protein>
    <submittedName>
        <fullName evidence="2">Uncharacterized protein</fullName>
    </submittedName>
</protein>
<name>A0A2K0WP83_GIBNY</name>
<reference evidence="2 3" key="1">
    <citation type="submission" date="2017-06" db="EMBL/GenBank/DDBJ databases">
        <title>Genome of Fusarium nygamai isolate CS10214.</title>
        <authorList>
            <person name="Gardiner D.M."/>
            <person name="Obanor F."/>
            <person name="Kazan K."/>
        </authorList>
    </citation>
    <scope>NUCLEOTIDE SEQUENCE [LARGE SCALE GENOMIC DNA]</scope>
    <source>
        <strain evidence="2 3">CS10214</strain>
    </source>
</reference>
<feature type="region of interest" description="Disordered" evidence="1">
    <location>
        <begin position="1"/>
        <end position="70"/>
    </location>
</feature>
<dbReference type="Proteomes" id="UP000236664">
    <property type="component" value="Unassembled WGS sequence"/>
</dbReference>
<organism evidence="2 3">
    <name type="scientific">Gibberella nygamai</name>
    <name type="common">Bean root rot disease fungus</name>
    <name type="synonym">Fusarium nygamai</name>
    <dbReference type="NCBI Taxonomy" id="42673"/>
    <lineage>
        <taxon>Eukaryota</taxon>
        <taxon>Fungi</taxon>
        <taxon>Dikarya</taxon>
        <taxon>Ascomycota</taxon>
        <taxon>Pezizomycotina</taxon>
        <taxon>Sordariomycetes</taxon>
        <taxon>Hypocreomycetidae</taxon>
        <taxon>Hypocreales</taxon>
        <taxon>Nectriaceae</taxon>
        <taxon>Fusarium</taxon>
        <taxon>Fusarium fujikuroi species complex</taxon>
    </lineage>
</organism>
<dbReference type="OrthoDB" id="5152843at2759"/>
<evidence type="ECO:0000256" key="1">
    <source>
        <dbReference type="SAM" id="MobiDB-lite"/>
    </source>
</evidence>
<keyword evidence="3" id="KW-1185">Reference proteome</keyword>
<dbReference type="STRING" id="42673.A0A2K0WP83"/>
<proteinExistence type="predicted"/>
<comment type="caution">
    <text evidence="2">The sequence shown here is derived from an EMBL/GenBank/DDBJ whole genome shotgun (WGS) entry which is preliminary data.</text>
</comment>
<evidence type="ECO:0000313" key="3">
    <source>
        <dbReference type="Proteomes" id="UP000236664"/>
    </source>
</evidence>
<dbReference type="AlphaFoldDB" id="A0A2K0WP83"/>
<gene>
    <name evidence="2" type="ORF">FNYG_02778</name>
</gene>
<evidence type="ECO:0000313" key="2">
    <source>
        <dbReference type="EMBL" id="PNP84090.1"/>
    </source>
</evidence>
<sequence>MDTSNDLRNGGPGSTSEAGDGSEKISSPGLLVDTTTPNDNTEQDGKEDDAVSIKTTTDDLLGEGTETSPREHKLGLDINFPWGWSGSSYDDYEYEKDQQLVFRPAPANVVNSVITVHGIRDDYKTAWIDSKGNWFLKDTLFKDMSVREIDYSYENHEESMLYKPHGIRILAERLIGEYAAIRTKLEEVR</sequence>
<accession>A0A2K0WP83</accession>
<dbReference type="EMBL" id="MTQA01000047">
    <property type="protein sequence ID" value="PNP84090.1"/>
    <property type="molecule type" value="Genomic_DNA"/>
</dbReference>